<proteinExistence type="predicted"/>
<protein>
    <submittedName>
        <fullName evidence="1">Phage tail protein</fullName>
    </submittedName>
</protein>
<dbReference type="OrthoDB" id="8263625at2"/>
<sequence>MKIYQYDVAGVLVGKAEADPSPLEPGRYLIPARCTALAPPEEIPADKTARWTGAGWELIARPSTASREDAVSKLQAFLTQNPDVAALLE</sequence>
<dbReference type="RefSeq" id="WP_097373261.1">
    <property type="nucleotide sequence ID" value="NZ_CP021404.1"/>
</dbReference>
<organism evidence="1 2">
    <name type="scientific">Pacificitalea manganoxidans</name>
    <dbReference type="NCBI Taxonomy" id="1411902"/>
    <lineage>
        <taxon>Bacteria</taxon>
        <taxon>Pseudomonadati</taxon>
        <taxon>Pseudomonadota</taxon>
        <taxon>Alphaproteobacteria</taxon>
        <taxon>Rhodobacterales</taxon>
        <taxon>Paracoccaceae</taxon>
        <taxon>Pacificitalea</taxon>
    </lineage>
</organism>
<gene>
    <name evidence="1" type="ORF">CBW24_08030</name>
</gene>
<keyword evidence="2" id="KW-1185">Reference proteome</keyword>
<dbReference type="KEGG" id="cmag:CBW24_08030"/>
<evidence type="ECO:0000313" key="1">
    <source>
        <dbReference type="EMBL" id="ATI41957.1"/>
    </source>
</evidence>
<dbReference type="AlphaFoldDB" id="A0A291LZA1"/>
<name>A0A291LZA1_9RHOB</name>
<evidence type="ECO:0000313" key="2">
    <source>
        <dbReference type="Proteomes" id="UP000219050"/>
    </source>
</evidence>
<accession>A0A291LZA1</accession>
<dbReference type="Proteomes" id="UP000219050">
    <property type="component" value="Chromosome"/>
</dbReference>
<dbReference type="EMBL" id="CP021404">
    <property type="protein sequence ID" value="ATI41957.1"/>
    <property type="molecule type" value="Genomic_DNA"/>
</dbReference>
<reference evidence="1 2" key="1">
    <citation type="submission" date="2017-05" db="EMBL/GenBank/DDBJ databases">
        <title>Comparative genomic and metabolic analysis of manganese-oxidizing mechanisms in Celeribater manganoxidans DY25T: its adaption to the environment of polymetallic nodule.</title>
        <authorList>
            <person name="Wang X."/>
        </authorList>
    </citation>
    <scope>NUCLEOTIDE SEQUENCE [LARGE SCALE GENOMIC DNA]</scope>
    <source>
        <strain evidence="1 2">DY25</strain>
    </source>
</reference>